<dbReference type="InterPro" id="IPR036691">
    <property type="entry name" value="Endo/exonu/phosph_ase_sf"/>
</dbReference>
<dbReference type="KEGG" id="jre:108990315"/>
<dbReference type="Gene3D" id="3.60.10.10">
    <property type="entry name" value="Endonuclease/exonuclease/phosphatase"/>
    <property type="match status" value="1"/>
</dbReference>
<dbReference type="PANTHER" id="PTHR33710">
    <property type="entry name" value="BNAC02G09200D PROTEIN"/>
    <property type="match status" value="1"/>
</dbReference>
<dbReference type="Gramene" id="Jr14_14150_p1">
    <property type="protein sequence ID" value="cds.Jr14_14150_p1"/>
    <property type="gene ID" value="Jr14_14150"/>
</dbReference>
<dbReference type="Proteomes" id="UP000235220">
    <property type="component" value="Chromosome 14"/>
</dbReference>
<dbReference type="GeneID" id="108990315"/>
<dbReference type="STRING" id="51240.A0A2I4EK62"/>
<dbReference type="PANTHER" id="PTHR33710:SF62">
    <property type="entry name" value="DUF4283 DOMAIN PROTEIN"/>
    <property type="match status" value="1"/>
</dbReference>
<gene>
    <name evidence="2" type="primary">LOC108990315</name>
</gene>
<protein>
    <submittedName>
        <fullName evidence="2">Uncharacterized protein LOC108990315</fullName>
    </submittedName>
</protein>
<reference evidence="2" key="1">
    <citation type="submission" date="2025-08" db="UniProtKB">
        <authorList>
            <consortium name="RefSeq"/>
        </authorList>
    </citation>
    <scope>IDENTIFICATION</scope>
    <source>
        <tissue evidence="2">Leaves</tissue>
    </source>
</reference>
<accession>A0A2I4EK62</accession>
<organism evidence="1 2">
    <name type="scientific">Juglans regia</name>
    <name type="common">English walnut</name>
    <dbReference type="NCBI Taxonomy" id="51240"/>
    <lineage>
        <taxon>Eukaryota</taxon>
        <taxon>Viridiplantae</taxon>
        <taxon>Streptophyta</taxon>
        <taxon>Embryophyta</taxon>
        <taxon>Tracheophyta</taxon>
        <taxon>Spermatophyta</taxon>
        <taxon>Magnoliopsida</taxon>
        <taxon>eudicotyledons</taxon>
        <taxon>Gunneridae</taxon>
        <taxon>Pentapetalae</taxon>
        <taxon>rosids</taxon>
        <taxon>fabids</taxon>
        <taxon>Fagales</taxon>
        <taxon>Juglandaceae</taxon>
        <taxon>Juglans</taxon>
    </lineage>
</organism>
<dbReference type="RefSeq" id="XP_018819783.1">
    <property type="nucleotide sequence ID" value="XM_018964238.1"/>
</dbReference>
<name>A0A2I4EK62_JUGRE</name>
<dbReference type="AlphaFoldDB" id="A0A2I4EK62"/>
<proteinExistence type="predicted"/>
<evidence type="ECO:0000313" key="2">
    <source>
        <dbReference type="RefSeq" id="XP_018819783.1"/>
    </source>
</evidence>
<dbReference type="SUPFAM" id="SSF56219">
    <property type="entry name" value="DNase I-like"/>
    <property type="match status" value="1"/>
</dbReference>
<evidence type="ECO:0000313" key="1">
    <source>
        <dbReference type="Proteomes" id="UP000235220"/>
    </source>
</evidence>
<dbReference type="OrthoDB" id="1935089at2759"/>
<keyword evidence="1" id="KW-1185">Reference proteome</keyword>
<sequence>MEMFREVLEKGNLTDLGWKGEKFTWCNRHEDESFIKERLDRVVANPEWRAIYNDFRVETLPAVCSDHRPLVLECLQWIRWRRTNFQFKYEANWLKEEGSLARERTNAIKEKTFLLSKLQENEGLESMKLQKRTQEELGFLLEQEDLKWKQRAKEKWLEGGDRNTKFYHASVNQRRKKNLIKKVVDSEGQVLTDKRDIALGFWEHFSKVYESSQPSTRCIEQCLQGVEEKITPKMRGDLEKSFTTVEVAAALKQMAPLKSPGPDGFGVGFFQDH</sequence>